<protein>
    <submittedName>
        <fullName evidence="1">Uncharacterized protein</fullName>
    </submittedName>
</protein>
<keyword evidence="2" id="KW-1185">Reference proteome</keyword>
<organism evidence="1 2">
    <name type="scientific">Triticum urartu</name>
    <name type="common">Red wild einkorn</name>
    <name type="synonym">Crithodium urartu</name>
    <dbReference type="NCBI Taxonomy" id="4572"/>
    <lineage>
        <taxon>Eukaryota</taxon>
        <taxon>Viridiplantae</taxon>
        <taxon>Streptophyta</taxon>
        <taxon>Embryophyta</taxon>
        <taxon>Tracheophyta</taxon>
        <taxon>Spermatophyta</taxon>
        <taxon>Magnoliopsida</taxon>
        <taxon>Liliopsida</taxon>
        <taxon>Poales</taxon>
        <taxon>Poaceae</taxon>
        <taxon>BOP clade</taxon>
        <taxon>Pooideae</taxon>
        <taxon>Triticodae</taxon>
        <taxon>Triticeae</taxon>
        <taxon>Triticinae</taxon>
        <taxon>Triticum</taxon>
    </lineage>
</organism>
<evidence type="ECO:0000313" key="2">
    <source>
        <dbReference type="Proteomes" id="UP000015106"/>
    </source>
</evidence>
<dbReference type="AlphaFoldDB" id="A0A8R7QTT6"/>
<name>A0A8R7QTT6_TRIUA</name>
<evidence type="ECO:0000313" key="1">
    <source>
        <dbReference type="EnsemblPlants" id="TuG1812G0600003167.01.T01.cds444736"/>
    </source>
</evidence>
<reference evidence="1" key="3">
    <citation type="submission" date="2022-06" db="UniProtKB">
        <authorList>
            <consortium name="EnsemblPlants"/>
        </authorList>
    </citation>
    <scope>IDENTIFICATION</scope>
</reference>
<dbReference type="Proteomes" id="UP000015106">
    <property type="component" value="Chromosome 6"/>
</dbReference>
<reference evidence="1" key="2">
    <citation type="submission" date="2018-03" db="EMBL/GenBank/DDBJ databases">
        <title>The Triticum urartu genome reveals the dynamic nature of wheat genome evolution.</title>
        <authorList>
            <person name="Ling H."/>
            <person name="Ma B."/>
            <person name="Shi X."/>
            <person name="Liu H."/>
            <person name="Dong L."/>
            <person name="Sun H."/>
            <person name="Cao Y."/>
            <person name="Gao Q."/>
            <person name="Zheng S."/>
            <person name="Li Y."/>
            <person name="Yu Y."/>
            <person name="Du H."/>
            <person name="Qi M."/>
            <person name="Li Y."/>
            <person name="Yu H."/>
            <person name="Cui Y."/>
            <person name="Wang N."/>
            <person name="Chen C."/>
            <person name="Wu H."/>
            <person name="Zhao Y."/>
            <person name="Zhang J."/>
            <person name="Li Y."/>
            <person name="Zhou W."/>
            <person name="Zhang B."/>
            <person name="Hu W."/>
            <person name="Eijk M."/>
            <person name="Tang J."/>
            <person name="Witsenboer H."/>
            <person name="Zhao S."/>
            <person name="Li Z."/>
            <person name="Zhang A."/>
            <person name="Wang D."/>
            <person name="Liang C."/>
        </authorList>
    </citation>
    <scope>NUCLEOTIDE SEQUENCE [LARGE SCALE GENOMIC DNA]</scope>
    <source>
        <strain evidence="1">cv. G1812</strain>
    </source>
</reference>
<sequence length="154" mass="16496">MHLHVAVWHHGPRRPAGLEHHGRHPVVMVAGAGAARLALELAEAVEVDAEGLDVVVEAEAAHGPEHVLGGDGLALLALAPLVGLPRDEADVLGHALLDRLLGVVRDLGVRRQHAAHDADHVRDRHQPVLLAHRRRLPAAAAVPRGRRRSAVRRA</sequence>
<dbReference type="Gramene" id="TuG1812G0600003167.01.T01">
    <property type="protein sequence ID" value="TuG1812G0600003167.01.T01.cds444736"/>
    <property type="gene ID" value="TuG1812G0600003167.01"/>
</dbReference>
<proteinExistence type="predicted"/>
<reference evidence="2" key="1">
    <citation type="journal article" date="2013" name="Nature">
        <title>Draft genome of the wheat A-genome progenitor Triticum urartu.</title>
        <authorList>
            <person name="Ling H.Q."/>
            <person name="Zhao S."/>
            <person name="Liu D."/>
            <person name="Wang J."/>
            <person name="Sun H."/>
            <person name="Zhang C."/>
            <person name="Fan H."/>
            <person name="Li D."/>
            <person name="Dong L."/>
            <person name="Tao Y."/>
            <person name="Gao C."/>
            <person name="Wu H."/>
            <person name="Li Y."/>
            <person name="Cui Y."/>
            <person name="Guo X."/>
            <person name="Zheng S."/>
            <person name="Wang B."/>
            <person name="Yu K."/>
            <person name="Liang Q."/>
            <person name="Yang W."/>
            <person name="Lou X."/>
            <person name="Chen J."/>
            <person name="Feng M."/>
            <person name="Jian J."/>
            <person name="Zhang X."/>
            <person name="Luo G."/>
            <person name="Jiang Y."/>
            <person name="Liu J."/>
            <person name="Wang Z."/>
            <person name="Sha Y."/>
            <person name="Zhang B."/>
            <person name="Wu H."/>
            <person name="Tang D."/>
            <person name="Shen Q."/>
            <person name="Xue P."/>
            <person name="Zou S."/>
            <person name="Wang X."/>
            <person name="Liu X."/>
            <person name="Wang F."/>
            <person name="Yang Y."/>
            <person name="An X."/>
            <person name="Dong Z."/>
            <person name="Zhang K."/>
            <person name="Zhang X."/>
            <person name="Luo M.C."/>
            <person name="Dvorak J."/>
            <person name="Tong Y."/>
            <person name="Wang J."/>
            <person name="Yang H."/>
            <person name="Li Z."/>
            <person name="Wang D."/>
            <person name="Zhang A."/>
            <person name="Wang J."/>
        </authorList>
    </citation>
    <scope>NUCLEOTIDE SEQUENCE</scope>
    <source>
        <strain evidence="2">cv. G1812</strain>
    </source>
</reference>
<dbReference type="EnsemblPlants" id="TuG1812G0600003167.01.T01">
    <property type="protein sequence ID" value="TuG1812G0600003167.01.T01.cds444736"/>
    <property type="gene ID" value="TuG1812G0600003167.01"/>
</dbReference>
<accession>A0A8R7QTT6</accession>